<dbReference type="GO" id="GO:0005737">
    <property type="term" value="C:cytoplasm"/>
    <property type="evidence" value="ECO:0007669"/>
    <property type="project" value="TreeGrafter"/>
</dbReference>
<dbReference type="PhylomeDB" id="B4NN82"/>
<evidence type="ECO:0000256" key="1">
    <source>
        <dbReference type="SAM" id="MobiDB-lite"/>
    </source>
</evidence>
<evidence type="ECO:0000313" key="3">
    <source>
        <dbReference type="Proteomes" id="UP000007798"/>
    </source>
</evidence>
<protein>
    <submittedName>
        <fullName evidence="2">Uncharacterized protein</fullName>
    </submittedName>
</protein>
<dbReference type="GO" id="GO:0048011">
    <property type="term" value="P:neurotrophin TRK receptor signaling pathway"/>
    <property type="evidence" value="ECO:0007669"/>
    <property type="project" value="InterPro"/>
</dbReference>
<organism evidence="2 3">
    <name type="scientific">Drosophila willistoni</name>
    <name type="common">Fruit fly</name>
    <dbReference type="NCBI Taxonomy" id="7260"/>
    <lineage>
        <taxon>Eukaryota</taxon>
        <taxon>Metazoa</taxon>
        <taxon>Ecdysozoa</taxon>
        <taxon>Arthropoda</taxon>
        <taxon>Hexapoda</taxon>
        <taxon>Insecta</taxon>
        <taxon>Pterygota</taxon>
        <taxon>Neoptera</taxon>
        <taxon>Endopterygota</taxon>
        <taxon>Diptera</taxon>
        <taxon>Brachycera</taxon>
        <taxon>Muscomorpha</taxon>
        <taxon>Ephydroidea</taxon>
        <taxon>Drosophilidae</taxon>
        <taxon>Drosophila</taxon>
        <taxon>Sophophora</taxon>
    </lineage>
</organism>
<dbReference type="PANTHER" id="PTHR21844:SF2">
    <property type="entry name" value="PROLINE-RICH AKT1 SUBSTRATE 1"/>
    <property type="match status" value="1"/>
</dbReference>
<feature type="region of interest" description="Disordered" evidence="1">
    <location>
        <begin position="274"/>
        <end position="314"/>
    </location>
</feature>
<feature type="compositionally biased region" description="Gly residues" evidence="1">
    <location>
        <begin position="274"/>
        <end position="284"/>
    </location>
</feature>
<dbReference type="EMBL" id="CH964282">
    <property type="protein sequence ID" value="EDW85821.1"/>
    <property type="molecule type" value="Genomic_DNA"/>
</dbReference>
<dbReference type="OrthoDB" id="9992964at2759"/>
<reference evidence="2 3" key="1">
    <citation type="journal article" date="2007" name="Nature">
        <title>Evolution of genes and genomes on the Drosophila phylogeny.</title>
        <authorList>
            <consortium name="Drosophila 12 Genomes Consortium"/>
            <person name="Clark A.G."/>
            <person name="Eisen M.B."/>
            <person name="Smith D.R."/>
            <person name="Bergman C.M."/>
            <person name="Oliver B."/>
            <person name="Markow T.A."/>
            <person name="Kaufman T.C."/>
            <person name="Kellis M."/>
            <person name="Gelbart W."/>
            <person name="Iyer V.N."/>
            <person name="Pollard D.A."/>
            <person name="Sackton T.B."/>
            <person name="Larracuente A.M."/>
            <person name="Singh N.D."/>
            <person name="Abad J.P."/>
            <person name="Abt D.N."/>
            <person name="Adryan B."/>
            <person name="Aguade M."/>
            <person name="Akashi H."/>
            <person name="Anderson W.W."/>
            <person name="Aquadro C.F."/>
            <person name="Ardell D.H."/>
            <person name="Arguello R."/>
            <person name="Artieri C.G."/>
            <person name="Barbash D.A."/>
            <person name="Barker D."/>
            <person name="Barsanti P."/>
            <person name="Batterham P."/>
            <person name="Batzoglou S."/>
            <person name="Begun D."/>
            <person name="Bhutkar A."/>
            <person name="Blanco E."/>
            <person name="Bosak S.A."/>
            <person name="Bradley R.K."/>
            <person name="Brand A.D."/>
            <person name="Brent M.R."/>
            <person name="Brooks A.N."/>
            <person name="Brown R.H."/>
            <person name="Butlin R.K."/>
            <person name="Caggese C."/>
            <person name="Calvi B.R."/>
            <person name="Bernardo de Carvalho A."/>
            <person name="Caspi A."/>
            <person name="Castrezana S."/>
            <person name="Celniker S.E."/>
            <person name="Chang J.L."/>
            <person name="Chapple C."/>
            <person name="Chatterji S."/>
            <person name="Chinwalla A."/>
            <person name="Civetta A."/>
            <person name="Clifton S.W."/>
            <person name="Comeron J.M."/>
            <person name="Costello J.C."/>
            <person name="Coyne J.A."/>
            <person name="Daub J."/>
            <person name="David R.G."/>
            <person name="Delcher A.L."/>
            <person name="Delehaunty K."/>
            <person name="Do C.B."/>
            <person name="Ebling H."/>
            <person name="Edwards K."/>
            <person name="Eickbush T."/>
            <person name="Evans J.D."/>
            <person name="Filipski A."/>
            <person name="Findeiss S."/>
            <person name="Freyhult E."/>
            <person name="Fulton L."/>
            <person name="Fulton R."/>
            <person name="Garcia A.C."/>
            <person name="Gardiner A."/>
            <person name="Garfield D.A."/>
            <person name="Garvin B.E."/>
            <person name="Gibson G."/>
            <person name="Gilbert D."/>
            <person name="Gnerre S."/>
            <person name="Godfrey J."/>
            <person name="Good R."/>
            <person name="Gotea V."/>
            <person name="Gravely B."/>
            <person name="Greenberg A.J."/>
            <person name="Griffiths-Jones S."/>
            <person name="Gross S."/>
            <person name="Guigo R."/>
            <person name="Gustafson E.A."/>
            <person name="Haerty W."/>
            <person name="Hahn M.W."/>
            <person name="Halligan D.L."/>
            <person name="Halpern A.L."/>
            <person name="Halter G.M."/>
            <person name="Han M.V."/>
            <person name="Heger A."/>
            <person name="Hillier L."/>
            <person name="Hinrichs A.S."/>
            <person name="Holmes I."/>
            <person name="Hoskins R.A."/>
            <person name="Hubisz M.J."/>
            <person name="Hultmark D."/>
            <person name="Huntley M.A."/>
            <person name="Jaffe D.B."/>
            <person name="Jagadeeshan S."/>
            <person name="Jeck W.R."/>
            <person name="Johnson J."/>
            <person name="Jones C.D."/>
            <person name="Jordan W.C."/>
            <person name="Karpen G.H."/>
            <person name="Kataoka E."/>
            <person name="Keightley P.D."/>
            <person name="Kheradpour P."/>
            <person name="Kirkness E.F."/>
            <person name="Koerich L.B."/>
            <person name="Kristiansen K."/>
            <person name="Kudrna D."/>
            <person name="Kulathinal R.J."/>
            <person name="Kumar S."/>
            <person name="Kwok R."/>
            <person name="Lander E."/>
            <person name="Langley C.H."/>
            <person name="Lapoint R."/>
            <person name="Lazzaro B.P."/>
            <person name="Lee S.J."/>
            <person name="Levesque L."/>
            <person name="Li R."/>
            <person name="Lin C.F."/>
            <person name="Lin M.F."/>
            <person name="Lindblad-Toh K."/>
            <person name="Llopart A."/>
            <person name="Long M."/>
            <person name="Low L."/>
            <person name="Lozovsky E."/>
            <person name="Lu J."/>
            <person name="Luo M."/>
            <person name="Machado C.A."/>
            <person name="Makalowski W."/>
            <person name="Marzo M."/>
            <person name="Matsuda M."/>
            <person name="Matzkin L."/>
            <person name="McAllister B."/>
            <person name="McBride C.S."/>
            <person name="McKernan B."/>
            <person name="McKernan K."/>
            <person name="Mendez-Lago M."/>
            <person name="Minx P."/>
            <person name="Mollenhauer M.U."/>
            <person name="Montooth K."/>
            <person name="Mount S.M."/>
            <person name="Mu X."/>
            <person name="Myers E."/>
            <person name="Negre B."/>
            <person name="Newfeld S."/>
            <person name="Nielsen R."/>
            <person name="Noor M.A."/>
            <person name="O'Grady P."/>
            <person name="Pachter L."/>
            <person name="Papaceit M."/>
            <person name="Parisi M.J."/>
            <person name="Parisi M."/>
            <person name="Parts L."/>
            <person name="Pedersen J.S."/>
            <person name="Pesole G."/>
            <person name="Phillippy A.M."/>
            <person name="Ponting C.P."/>
            <person name="Pop M."/>
            <person name="Porcelli D."/>
            <person name="Powell J.R."/>
            <person name="Prohaska S."/>
            <person name="Pruitt K."/>
            <person name="Puig M."/>
            <person name="Quesneville H."/>
            <person name="Ram K.R."/>
            <person name="Rand D."/>
            <person name="Rasmussen M.D."/>
            <person name="Reed L.K."/>
            <person name="Reenan R."/>
            <person name="Reily A."/>
            <person name="Remington K.A."/>
            <person name="Rieger T.T."/>
            <person name="Ritchie M.G."/>
            <person name="Robin C."/>
            <person name="Rogers Y.H."/>
            <person name="Rohde C."/>
            <person name="Rozas J."/>
            <person name="Rubenfield M.J."/>
            <person name="Ruiz A."/>
            <person name="Russo S."/>
            <person name="Salzberg S.L."/>
            <person name="Sanchez-Gracia A."/>
            <person name="Saranga D.J."/>
            <person name="Sato H."/>
            <person name="Schaeffer S.W."/>
            <person name="Schatz M.C."/>
            <person name="Schlenke T."/>
            <person name="Schwartz R."/>
            <person name="Segarra C."/>
            <person name="Singh R.S."/>
            <person name="Sirot L."/>
            <person name="Sirota M."/>
            <person name="Sisneros N.B."/>
            <person name="Smith C.D."/>
            <person name="Smith T.F."/>
            <person name="Spieth J."/>
            <person name="Stage D.E."/>
            <person name="Stark A."/>
            <person name="Stephan W."/>
            <person name="Strausberg R.L."/>
            <person name="Strempel S."/>
            <person name="Sturgill D."/>
            <person name="Sutton G."/>
            <person name="Sutton G.G."/>
            <person name="Tao W."/>
            <person name="Teichmann S."/>
            <person name="Tobari Y.N."/>
            <person name="Tomimura Y."/>
            <person name="Tsolas J.M."/>
            <person name="Valente V.L."/>
            <person name="Venter E."/>
            <person name="Venter J.C."/>
            <person name="Vicario S."/>
            <person name="Vieira F.G."/>
            <person name="Vilella A.J."/>
            <person name="Villasante A."/>
            <person name="Walenz B."/>
            <person name="Wang J."/>
            <person name="Wasserman M."/>
            <person name="Watts T."/>
            <person name="Wilson D."/>
            <person name="Wilson R.K."/>
            <person name="Wing R.A."/>
            <person name="Wolfner M.F."/>
            <person name="Wong A."/>
            <person name="Wong G.K."/>
            <person name="Wu C.I."/>
            <person name="Wu G."/>
            <person name="Yamamoto D."/>
            <person name="Yang H.P."/>
            <person name="Yang S.P."/>
            <person name="Yorke J.A."/>
            <person name="Yoshida K."/>
            <person name="Zdobnov E."/>
            <person name="Zhang P."/>
            <person name="Zhang Y."/>
            <person name="Zimin A.V."/>
            <person name="Baldwin J."/>
            <person name="Abdouelleil A."/>
            <person name="Abdulkadir J."/>
            <person name="Abebe A."/>
            <person name="Abera B."/>
            <person name="Abreu J."/>
            <person name="Acer S.C."/>
            <person name="Aftuck L."/>
            <person name="Alexander A."/>
            <person name="An P."/>
            <person name="Anderson E."/>
            <person name="Anderson S."/>
            <person name="Arachi H."/>
            <person name="Azer M."/>
            <person name="Bachantsang P."/>
            <person name="Barry A."/>
            <person name="Bayul T."/>
            <person name="Berlin A."/>
            <person name="Bessette D."/>
            <person name="Bloom T."/>
            <person name="Blye J."/>
            <person name="Boguslavskiy L."/>
            <person name="Bonnet C."/>
            <person name="Boukhgalter B."/>
            <person name="Bourzgui I."/>
            <person name="Brown A."/>
            <person name="Cahill P."/>
            <person name="Channer S."/>
            <person name="Cheshatsang Y."/>
            <person name="Chuda L."/>
            <person name="Citroen M."/>
            <person name="Collymore A."/>
            <person name="Cooke P."/>
            <person name="Costello M."/>
            <person name="D'Aco K."/>
            <person name="Daza R."/>
            <person name="De Haan G."/>
            <person name="DeGray S."/>
            <person name="DeMaso C."/>
            <person name="Dhargay N."/>
            <person name="Dooley K."/>
            <person name="Dooley E."/>
            <person name="Doricent M."/>
            <person name="Dorje P."/>
            <person name="Dorjee K."/>
            <person name="Dupes A."/>
            <person name="Elong R."/>
            <person name="Falk J."/>
            <person name="Farina A."/>
            <person name="Faro S."/>
            <person name="Ferguson D."/>
            <person name="Fisher S."/>
            <person name="Foley C.D."/>
            <person name="Franke A."/>
            <person name="Friedrich D."/>
            <person name="Gadbois L."/>
            <person name="Gearin G."/>
            <person name="Gearin C.R."/>
            <person name="Giannoukos G."/>
            <person name="Goode T."/>
            <person name="Graham J."/>
            <person name="Grandbois E."/>
            <person name="Grewal S."/>
            <person name="Gyaltsen K."/>
            <person name="Hafez N."/>
            <person name="Hagos B."/>
            <person name="Hall J."/>
            <person name="Henson C."/>
            <person name="Hollinger A."/>
            <person name="Honan T."/>
            <person name="Huard M.D."/>
            <person name="Hughes L."/>
            <person name="Hurhula B."/>
            <person name="Husby M.E."/>
            <person name="Kamat A."/>
            <person name="Kanga B."/>
            <person name="Kashin S."/>
            <person name="Khazanovich D."/>
            <person name="Kisner P."/>
            <person name="Lance K."/>
            <person name="Lara M."/>
            <person name="Lee W."/>
            <person name="Lennon N."/>
            <person name="Letendre F."/>
            <person name="LeVine R."/>
            <person name="Lipovsky A."/>
            <person name="Liu X."/>
            <person name="Liu J."/>
            <person name="Liu S."/>
            <person name="Lokyitsang T."/>
            <person name="Lokyitsang Y."/>
            <person name="Lubonja R."/>
            <person name="Lui A."/>
            <person name="MacDonald P."/>
            <person name="Magnisalis V."/>
            <person name="Maru K."/>
            <person name="Matthews C."/>
            <person name="McCusker W."/>
            <person name="McDonough S."/>
            <person name="Mehta T."/>
            <person name="Meldrim J."/>
            <person name="Meneus L."/>
            <person name="Mihai O."/>
            <person name="Mihalev A."/>
            <person name="Mihova T."/>
            <person name="Mittelman R."/>
            <person name="Mlenga V."/>
            <person name="Montmayeur A."/>
            <person name="Mulrain L."/>
            <person name="Navidi A."/>
            <person name="Naylor J."/>
            <person name="Negash T."/>
            <person name="Nguyen T."/>
            <person name="Nguyen N."/>
            <person name="Nicol R."/>
            <person name="Norbu C."/>
            <person name="Norbu N."/>
            <person name="Novod N."/>
            <person name="O'Neill B."/>
            <person name="Osman S."/>
            <person name="Markiewicz E."/>
            <person name="Oyono O.L."/>
            <person name="Patti C."/>
            <person name="Phunkhang P."/>
            <person name="Pierre F."/>
            <person name="Priest M."/>
            <person name="Raghuraman S."/>
            <person name="Rege F."/>
            <person name="Reyes R."/>
            <person name="Rise C."/>
            <person name="Rogov P."/>
            <person name="Ross K."/>
            <person name="Ryan E."/>
            <person name="Settipalli S."/>
            <person name="Shea T."/>
            <person name="Sherpa N."/>
            <person name="Shi L."/>
            <person name="Shih D."/>
            <person name="Sparrow T."/>
            <person name="Spaulding J."/>
            <person name="Stalker J."/>
            <person name="Stange-Thomann N."/>
            <person name="Stavropoulos S."/>
            <person name="Stone C."/>
            <person name="Strader C."/>
            <person name="Tesfaye S."/>
            <person name="Thomson T."/>
            <person name="Thoulutsang Y."/>
            <person name="Thoulutsang D."/>
            <person name="Topham K."/>
            <person name="Topping I."/>
            <person name="Tsamla T."/>
            <person name="Vassiliev H."/>
            <person name="Vo A."/>
            <person name="Wangchuk T."/>
            <person name="Wangdi T."/>
            <person name="Weiand M."/>
            <person name="Wilkinson J."/>
            <person name="Wilson A."/>
            <person name="Yadav S."/>
            <person name="Young G."/>
            <person name="Yu Q."/>
            <person name="Zembek L."/>
            <person name="Zhong D."/>
            <person name="Zimmer A."/>
            <person name="Zwirko Z."/>
            <person name="Jaffe D.B."/>
            <person name="Alvarez P."/>
            <person name="Brockman W."/>
            <person name="Butler J."/>
            <person name="Chin C."/>
            <person name="Gnerre S."/>
            <person name="Grabherr M."/>
            <person name="Kleber M."/>
            <person name="Mauceli E."/>
            <person name="MacCallum I."/>
        </authorList>
    </citation>
    <scope>NUCLEOTIDE SEQUENCE [LARGE SCALE GENOMIC DNA]</scope>
    <source>
        <strain evidence="3">Tucson 14030-0811.24</strain>
    </source>
</reference>
<dbReference type="STRING" id="7260.B4NN82"/>
<name>B4NN82_DROWI</name>
<dbReference type="PANTHER" id="PTHR21844">
    <property type="entry name" value="AKT1 SUBSTRATE 1 PROTEIN"/>
    <property type="match status" value="1"/>
</dbReference>
<evidence type="ECO:0000313" key="2">
    <source>
        <dbReference type="EMBL" id="EDW85821.1"/>
    </source>
</evidence>
<gene>
    <name evidence="2" type="primary">Dwil\GK22939</name>
    <name evidence="2" type="ORF">Dwil_GK22939</name>
</gene>
<keyword evidence="3" id="KW-1185">Reference proteome</keyword>
<feature type="compositionally biased region" description="Low complexity" evidence="1">
    <location>
        <begin position="301"/>
        <end position="314"/>
    </location>
</feature>
<dbReference type="eggNOG" id="ENOG502S0GB">
    <property type="taxonomic scope" value="Eukaryota"/>
</dbReference>
<proteinExistence type="predicted"/>
<dbReference type="KEGG" id="dwi:6652202"/>
<dbReference type="HOGENOM" id="CLU_485970_0_0_1"/>
<dbReference type="Proteomes" id="UP000007798">
    <property type="component" value="Unassembled WGS sequence"/>
</dbReference>
<accession>B4NN82</accession>
<sequence length="547" mass="59116">MRISCKCLNITATLPKLQRSNSINICGGGLDGGANGGDLVTNLHKEFRRFCQSTEFQNHTQFADFFNNVHGPIPELTINAIKLPELLVGLTLDIEVVATGVQSWQFVSCIICKEVVCAKRLPAGADGGVQFNNSYLINRTLLTSNEELAQRRGSKLFSECFGVLILEGQGSSGIAPSASNQSIGSLSSIFMDERSLRLRQLTTNQQARVQAEIAKTNERIERFTQKEFELLNSYREKSNQDYAHLTRLIVDCAMNASLEVPDNWLATATGGTALGGAGGGGAAARGGRRNTIGSRRDLNVPITPTTPTTAVTQPPNFPTLSQHQQQLQPLISGGSSVLSARKMSNFDTPPATPEATPMSVGNSPTFRQQAGGIPARNPSVTNTSTLAMGGVEEADDCLFDLEDVEETTTTPSHPVQTSSFTRAHIYQQQQQSYQRLQSQQLDNSMDNVDEGVAADEAEYAVDLDSSLPIPMRGARSIPAHIMNFAKSLPIEISNSPLAERANNNFIVEDEEVLDNIDIAASIQALAKSVHGEAVFGDLPRPRLSSQI</sequence>
<dbReference type="AlphaFoldDB" id="B4NN82"/>
<dbReference type="OMA" id="CAKRLTA"/>
<dbReference type="InterPro" id="IPR026682">
    <property type="entry name" value="AKT1S1"/>
</dbReference>
<dbReference type="GO" id="GO:0032007">
    <property type="term" value="P:negative regulation of TOR signaling"/>
    <property type="evidence" value="ECO:0007669"/>
    <property type="project" value="InterPro"/>
</dbReference>
<dbReference type="InParanoid" id="B4NN82"/>
<dbReference type="FunCoup" id="B4NN82">
    <property type="interactions" value="240"/>
</dbReference>